<accession>A0A9P0FGS9</accession>
<dbReference type="GO" id="GO:0006401">
    <property type="term" value="P:RNA catabolic process"/>
    <property type="evidence" value="ECO:0007669"/>
    <property type="project" value="UniProtKB-ARBA"/>
</dbReference>
<evidence type="ECO:0000256" key="1">
    <source>
        <dbReference type="ARBA" id="ARBA00007469"/>
    </source>
</evidence>
<organism evidence="3 4">
    <name type="scientific">Brassicogethes aeneus</name>
    <name type="common">Rape pollen beetle</name>
    <name type="synonym">Meligethes aeneus</name>
    <dbReference type="NCBI Taxonomy" id="1431903"/>
    <lineage>
        <taxon>Eukaryota</taxon>
        <taxon>Metazoa</taxon>
        <taxon>Ecdysozoa</taxon>
        <taxon>Arthropoda</taxon>
        <taxon>Hexapoda</taxon>
        <taxon>Insecta</taxon>
        <taxon>Pterygota</taxon>
        <taxon>Neoptera</taxon>
        <taxon>Endopterygota</taxon>
        <taxon>Coleoptera</taxon>
        <taxon>Polyphaga</taxon>
        <taxon>Cucujiformia</taxon>
        <taxon>Nitidulidae</taxon>
        <taxon>Meligethinae</taxon>
        <taxon>Brassicogethes</taxon>
    </lineage>
</organism>
<dbReference type="GO" id="GO:0003723">
    <property type="term" value="F:RNA binding"/>
    <property type="evidence" value="ECO:0007669"/>
    <property type="project" value="InterPro"/>
</dbReference>
<reference evidence="3" key="1">
    <citation type="submission" date="2021-12" db="EMBL/GenBank/DDBJ databases">
        <authorList>
            <person name="King R."/>
        </authorList>
    </citation>
    <scope>NUCLEOTIDE SEQUENCE</scope>
</reference>
<evidence type="ECO:0000313" key="3">
    <source>
        <dbReference type="EMBL" id="CAH0555665.1"/>
    </source>
</evidence>
<evidence type="ECO:0000256" key="2">
    <source>
        <dbReference type="RuleBase" id="RU004328"/>
    </source>
</evidence>
<dbReference type="EMBL" id="OV121135">
    <property type="protein sequence ID" value="CAH0555665.1"/>
    <property type="molecule type" value="Genomic_DNA"/>
</dbReference>
<gene>
    <name evidence="3" type="ORF">MELIAE_LOCUS6974</name>
</gene>
<dbReference type="GO" id="GO:0033897">
    <property type="term" value="F:ribonuclease T2 activity"/>
    <property type="evidence" value="ECO:0007669"/>
    <property type="project" value="InterPro"/>
</dbReference>
<proteinExistence type="inferred from homology"/>
<evidence type="ECO:0000313" key="4">
    <source>
        <dbReference type="Proteomes" id="UP001154078"/>
    </source>
</evidence>
<name>A0A9P0FGS9_BRAAE</name>
<dbReference type="InterPro" id="IPR001568">
    <property type="entry name" value="RNase_T2-like"/>
</dbReference>
<dbReference type="OrthoDB" id="435754at2759"/>
<dbReference type="Gene3D" id="3.90.730.10">
    <property type="entry name" value="Ribonuclease T2-like"/>
    <property type="match status" value="1"/>
</dbReference>
<dbReference type="Proteomes" id="UP001154078">
    <property type="component" value="Chromosome 4"/>
</dbReference>
<sequence length="202" mass="22682">MFSLLESADSQRNTFAIQWPVGVCRGANRQTSQCNIPRRNTWTIHGLWPSETTTPSAVAFSANPLATIRAQLNALWPDVTRNNNPGFWSHEWGNHGVYYQFNTNDHLLEYFTMNLNLINGYPLFQILQRGGITPSNTNTYTLAQVNSAVSRAVGKNVNVRCANNNDELLQEVRICFNAHYTATVNCGGRSNCNPNAIYYYAS</sequence>
<dbReference type="PANTHER" id="PTHR11240:SF22">
    <property type="entry name" value="RIBONUCLEASE T2"/>
    <property type="match status" value="1"/>
</dbReference>
<dbReference type="Pfam" id="PF00445">
    <property type="entry name" value="Ribonuclease_T2"/>
    <property type="match status" value="1"/>
</dbReference>
<dbReference type="PANTHER" id="PTHR11240">
    <property type="entry name" value="RIBONUCLEASE T2"/>
    <property type="match status" value="1"/>
</dbReference>
<protein>
    <submittedName>
        <fullName evidence="3">Uncharacterized protein</fullName>
    </submittedName>
</protein>
<keyword evidence="4" id="KW-1185">Reference proteome</keyword>
<dbReference type="InterPro" id="IPR036430">
    <property type="entry name" value="RNase_T2-like_sf"/>
</dbReference>
<dbReference type="SUPFAM" id="SSF55895">
    <property type="entry name" value="Ribonuclease Rh-like"/>
    <property type="match status" value="1"/>
</dbReference>
<dbReference type="AlphaFoldDB" id="A0A9P0FGS9"/>
<dbReference type="InterPro" id="IPR018188">
    <property type="entry name" value="RNase_T2_His_AS_1"/>
</dbReference>
<dbReference type="PROSITE" id="PS00530">
    <property type="entry name" value="RNASE_T2_1"/>
    <property type="match status" value="1"/>
</dbReference>
<comment type="similarity">
    <text evidence="1 2">Belongs to the RNase T2 family.</text>
</comment>
<dbReference type="CDD" id="cd00374">
    <property type="entry name" value="RNase_T2"/>
    <property type="match status" value="1"/>
</dbReference>